<evidence type="ECO:0000256" key="6">
    <source>
        <dbReference type="ARBA" id="ARBA00025211"/>
    </source>
</evidence>
<dbReference type="GO" id="GO:0004742">
    <property type="term" value="F:dihydrolipoyllysine-residue acetyltransferase activity"/>
    <property type="evidence" value="ECO:0007669"/>
    <property type="project" value="UniProtKB-EC"/>
</dbReference>
<dbReference type="Pfam" id="PF00364">
    <property type="entry name" value="Biotin_lipoyl"/>
    <property type="match status" value="2"/>
</dbReference>
<comment type="similarity">
    <text evidence="1 8">Belongs to the 2-oxoacid dehydrogenase family.</text>
</comment>
<evidence type="ECO:0000256" key="7">
    <source>
        <dbReference type="ARBA" id="ARBA00048370"/>
    </source>
</evidence>
<comment type="cofactor">
    <cofactor evidence="8">
        <name>(R)-lipoate</name>
        <dbReference type="ChEBI" id="CHEBI:83088"/>
    </cofactor>
    <text evidence="8">Binds 2 lipoyl cofactors covalently.</text>
</comment>
<dbReference type="CDD" id="cd06849">
    <property type="entry name" value="lipoyl_domain"/>
    <property type="match status" value="2"/>
</dbReference>
<dbReference type="EC" id="2.3.1.12" evidence="8"/>
<evidence type="ECO:0000256" key="4">
    <source>
        <dbReference type="ARBA" id="ARBA00022823"/>
    </source>
</evidence>
<evidence type="ECO:0000256" key="2">
    <source>
        <dbReference type="ARBA" id="ARBA00011484"/>
    </source>
</evidence>
<dbReference type="NCBIfam" id="TIGR01349">
    <property type="entry name" value="PDHac_trf_mito"/>
    <property type="match status" value="1"/>
</dbReference>
<evidence type="ECO:0000256" key="3">
    <source>
        <dbReference type="ARBA" id="ARBA00022679"/>
    </source>
</evidence>
<feature type="domain" description="Lipoyl-binding" evidence="10">
    <location>
        <begin position="2"/>
        <end position="77"/>
    </location>
</feature>
<feature type="compositionally biased region" description="Low complexity" evidence="9">
    <location>
        <begin position="215"/>
        <end position="241"/>
    </location>
</feature>
<dbReference type="Pfam" id="PF02817">
    <property type="entry name" value="E3_binding"/>
    <property type="match status" value="1"/>
</dbReference>
<dbReference type="PANTHER" id="PTHR23151:SF90">
    <property type="entry name" value="DIHYDROLIPOYLLYSINE-RESIDUE ACETYLTRANSFERASE COMPONENT OF PYRUVATE DEHYDROGENASE COMPLEX, MITOCHONDRIAL-RELATED"/>
    <property type="match status" value="1"/>
</dbReference>
<keyword evidence="3 8" id="KW-0808">Transferase</keyword>
<dbReference type="InterPro" id="IPR045257">
    <property type="entry name" value="E2/Pdx1"/>
</dbReference>
<keyword evidence="13" id="KW-1185">Reference proteome</keyword>
<keyword evidence="4 8" id="KW-0450">Lipoyl</keyword>
<accession>A0ABS3DJW9</accession>
<dbReference type="InterPro" id="IPR006257">
    <property type="entry name" value="LAT1"/>
</dbReference>
<reference evidence="12 13" key="1">
    <citation type="submission" date="2021-02" db="EMBL/GenBank/DDBJ databases">
        <title>De Novo genome assembly of isolated myxobacteria.</title>
        <authorList>
            <person name="Stevens D.C."/>
        </authorList>
    </citation>
    <scope>NUCLEOTIDE SEQUENCE [LARGE SCALE GENOMIC DNA]</scope>
    <source>
        <strain evidence="12 13">ATCC 29039</strain>
    </source>
</reference>
<dbReference type="RefSeq" id="WP_207055996.1">
    <property type="nucleotide sequence ID" value="NZ_JAFIMU010000009.1"/>
</dbReference>
<dbReference type="SUPFAM" id="SSF51230">
    <property type="entry name" value="Single hybrid motif"/>
    <property type="match status" value="2"/>
</dbReference>
<dbReference type="EMBL" id="JAFIMU010000009">
    <property type="protein sequence ID" value="MBN8231646.1"/>
    <property type="molecule type" value="Genomic_DNA"/>
</dbReference>
<evidence type="ECO:0000313" key="13">
    <source>
        <dbReference type="Proteomes" id="UP000664052"/>
    </source>
</evidence>
<evidence type="ECO:0000256" key="5">
    <source>
        <dbReference type="ARBA" id="ARBA00023315"/>
    </source>
</evidence>
<evidence type="ECO:0000256" key="8">
    <source>
        <dbReference type="RuleBase" id="RU361137"/>
    </source>
</evidence>
<keyword evidence="12" id="KW-0670">Pyruvate</keyword>
<evidence type="ECO:0000259" key="11">
    <source>
        <dbReference type="PROSITE" id="PS51826"/>
    </source>
</evidence>
<sequence>MATPIQMPSLSPTMKEGKIVKWLKKVGDKISSGDAIAEVETDKSNLEVEAFDDGYLIQIAVPEGEVATVGSPIGYLGAKGEKATGGAAPQAPAPQKTEAPKAAAPAAAPKPPEQAPAPAASGAGEGIAILMPSLSPTMTEGKIVRWLKKEGDKVSSGDAIAEVETDKSNLEVEAYDDGTLARITVQAGDMAKVGAPIAFLAPKGAKAGASAPAAAPQAPAAPKAPAQTPAAAAPSAPAGGQVVPLRRESQAPQASGGGAGGRLRASPLAKRMAQERGLDISQVRGTGPLGRVVKRDVEQALGQGLAKAPAAQAPAAKKAAQPEVRAFGTRPEPQAVPVSSMRKVIGQRMSEVKPGVPHFYLTVEVEMDAAVKIREEAKALDLKVSVNDIIVKAAAIALRRSPKMNVSLQGDQVLHYGTVDVGIAVAIEDGLITPIIRDADLKGLQAISAESRDMAERARKRSLKPAEYNGGSLTVSNLGMYGIDQFIAVINPPQSAIIAVGAVAEKAVVRDGQLAVRKMMTVTLSGDHRVIDGATGAEYLRELKGLLEHPSRLLF</sequence>
<comment type="function">
    <text evidence="6">The pyruvate dehydrogenase complex catalyzes the overall conversion of pyruvate to acetyl-CoA and CO(2). It contains multiple copies of three enzymatic components: pyruvate dehydrogenase (E1), dihydrolipoamide acetyltransferase (E2) and lipoamide dehydrogenase (E3).</text>
</comment>
<dbReference type="PROSITE" id="PS51826">
    <property type="entry name" value="PSBD"/>
    <property type="match status" value="1"/>
</dbReference>
<dbReference type="PROSITE" id="PS00189">
    <property type="entry name" value="LIPOYL"/>
    <property type="match status" value="2"/>
</dbReference>
<feature type="region of interest" description="Disordered" evidence="9">
    <location>
        <begin position="81"/>
        <end position="121"/>
    </location>
</feature>
<dbReference type="Gene3D" id="4.10.320.10">
    <property type="entry name" value="E3-binding domain"/>
    <property type="match status" value="1"/>
</dbReference>
<evidence type="ECO:0000259" key="10">
    <source>
        <dbReference type="PROSITE" id="PS50968"/>
    </source>
</evidence>
<dbReference type="InterPro" id="IPR036625">
    <property type="entry name" value="E3-bd_dom_sf"/>
</dbReference>
<dbReference type="PANTHER" id="PTHR23151">
    <property type="entry name" value="DIHYDROLIPOAMIDE ACETYL/SUCCINYL-TRANSFERASE-RELATED"/>
    <property type="match status" value="1"/>
</dbReference>
<keyword evidence="5 8" id="KW-0012">Acyltransferase</keyword>
<dbReference type="PROSITE" id="PS50968">
    <property type="entry name" value="BIOTINYL_LIPOYL"/>
    <property type="match status" value="2"/>
</dbReference>
<dbReference type="Gene3D" id="3.30.559.10">
    <property type="entry name" value="Chloramphenicol acetyltransferase-like domain"/>
    <property type="match status" value="1"/>
</dbReference>
<proteinExistence type="inferred from homology"/>
<dbReference type="Gene3D" id="2.40.50.100">
    <property type="match status" value="2"/>
</dbReference>
<comment type="caution">
    <text evidence="12">The sequence shown here is derived from an EMBL/GenBank/DDBJ whole genome shotgun (WGS) entry which is preliminary data.</text>
</comment>
<evidence type="ECO:0000256" key="9">
    <source>
        <dbReference type="SAM" id="MobiDB-lite"/>
    </source>
</evidence>
<organism evidence="12 13">
    <name type="scientific">Corallococcus macrosporus</name>
    <dbReference type="NCBI Taxonomy" id="35"/>
    <lineage>
        <taxon>Bacteria</taxon>
        <taxon>Pseudomonadati</taxon>
        <taxon>Myxococcota</taxon>
        <taxon>Myxococcia</taxon>
        <taxon>Myxococcales</taxon>
        <taxon>Cystobacterineae</taxon>
        <taxon>Myxococcaceae</taxon>
        <taxon>Corallococcus</taxon>
    </lineage>
</organism>
<comment type="catalytic activity">
    <reaction evidence="7 8">
        <text>N(6)-[(R)-dihydrolipoyl]-L-lysyl-[protein] + acetyl-CoA = N(6)-[(R)-S(8)-acetyldihydrolipoyl]-L-lysyl-[protein] + CoA</text>
        <dbReference type="Rhea" id="RHEA:17017"/>
        <dbReference type="Rhea" id="RHEA-COMP:10475"/>
        <dbReference type="Rhea" id="RHEA-COMP:10478"/>
        <dbReference type="ChEBI" id="CHEBI:57287"/>
        <dbReference type="ChEBI" id="CHEBI:57288"/>
        <dbReference type="ChEBI" id="CHEBI:83100"/>
        <dbReference type="ChEBI" id="CHEBI:83111"/>
        <dbReference type="EC" id="2.3.1.12"/>
    </reaction>
</comment>
<gene>
    <name evidence="12" type="ORF">JYK02_29440</name>
</gene>
<dbReference type="InterPro" id="IPR003016">
    <property type="entry name" value="2-oxoA_DH_lipoyl-BS"/>
</dbReference>
<evidence type="ECO:0000256" key="1">
    <source>
        <dbReference type="ARBA" id="ARBA00007317"/>
    </source>
</evidence>
<dbReference type="InterPro" id="IPR004167">
    <property type="entry name" value="PSBD"/>
</dbReference>
<dbReference type="InterPro" id="IPR000089">
    <property type="entry name" value="Biotin_lipoyl"/>
</dbReference>
<dbReference type="InterPro" id="IPR023213">
    <property type="entry name" value="CAT-like_dom_sf"/>
</dbReference>
<dbReference type="Pfam" id="PF00198">
    <property type="entry name" value="2-oxoacid_dh"/>
    <property type="match status" value="1"/>
</dbReference>
<feature type="region of interest" description="Disordered" evidence="9">
    <location>
        <begin position="215"/>
        <end position="285"/>
    </location>
</feature>
<feature type="compositionally biased region" description="Low complexity" evidence="9">
    <location>
        <begin position="84"/>
        <end position="107"/>
    </location>
</feature>
<dbReference type="InterPro" id="IPR001078">
    <property type="entry name" value="2-oxoacid_DH_actylTfrase"/>
</dbReference>
<protein>
    <recommendedName>
        <fullName evidence="8">Acetyltransferase component of pyruvate dehydrogenase complex</fullName>
        <ecNumber evidence="8">2.3.1.12</ecNumber>
    </recommendedName>
</protein>
<evidence type="ECO:0000313" key="12">
    <source>
        <dbReference type="EMBL" id="MBN8231646.1"/>
    </source>
</evidence>
<dbReference type="SUPFAM" id="SSF47005">
    <property type="entry name" value="Peripheral subunit-binding domain of 2-oxo acid dehydrogenase complex"/>
    <property type="match status" value="1"/>
</dbReference>
<dbReference type="Proteomes" id="UP000664052">
    <property type="component" value="Unassembled WGS sequence"/>
</dbReference>
<name>A0ABS3DJW9_9BACT</name>
<comment type="subunit">
    <text evidence="2">Forms a 24-polypeptide structural core with octahedral symmetry.</text>
</comment>
<dbReference type="SUPFAM" id="SSF52777">
    <property type="entry name" value="CoA-dependent acyltransferases"/>
    <property type="match status" value="1"/>
</dbReference>
<dbReference type="InterPro" id="IPR011053">
    <property type="entry name" value="Single_hybrid_motif"/>
</dbReference>
<feature type="domain" description="Lipoyl-binding" evidence="10">
    <location>
        <begin position="126"/>
        <end position="201"/>
    </location>
</feature>
<feature type="domain" description="Peripheral subunit-binding (PSBD)" evidence="11">
    <location>
        <begin position="264"/>
        <end position="301"/>
    </location>
</feature>